<dbReference type="RefSeq" id="WP_168520381.1">
    <property type="nucleotide sequence ID" value="NZ_JAAXLS010000035.1"/>
</dbReference>
<proteinExistence type="predicted"/>
<keyword evidence="1" id="KW-1133">Transmembrane helix</keyword>
<name>A0ABX1JDN9_9PSEU</name>
<reference evidence="2 3" key="1">
    <citation type="submission" date="2020-04" db="EMBL/GenBank/DDBJ databases">
        <title>Novel species.</title>
        <authorList>
            <person name="Teo W.F.A."/>
            <person name="Lipun K."/>
            <person name="Srisuk N."/>
            <person name="Duangmal K."/>
        </authorList>
    </citation>
    <scope>NUCLEOTIDE SEQUENCE [LARGE SCALE GENOMIC DNA]</scope>
    <source>
        <strain evidence="2 3">K13G38</strain>
    </source>
</reference>
<evidence type="ECO:0000313" key="2">
    <source>
        <dbReference type="EMBL" id="NKQ57356.1"/>
    </source>
</evidence>
<gene>
    <name evidence="2" type="ORF">HFP15_31275</name>
</gene>
<sequence>MRMANEGLAFLLELLALAALAYWGLAEVAWAGIGAPALAAVLWGLFAAPRATFTLPVVGVLLVKVLVFGSAVAALIAVGALVPGIVFGVLVVVNTAILQYYRGKKVRSFGTFDHRDDGSAE</sequence>
<keyword evidence="3" id="KW-1185">Reference proteome</keyword>
<evidence type="ECO:0000313" key="3">
    <source>
        <dbReference type="Proteomes" id="UP000715441"/>
    </source>
</evidence>
<keyword evidence="1" id="KW-0812">Transmembrane</keyword>
<dbReference type="EMBL" id="JAAXLS010000035">
    <property type="protein sequence ID" value="NKQ57356.1"/>
    <property type="molecule type" value="Genomic_DNA"/>
</dbReference>
<keyword evidence="1" id="KW-0472">Membrane</keyword>
<dbReference type="Proteomes" id="UP000715441">
    <property type="component" value="Unassembled WGS sequence"/>
</dbReference>
<protein>
    <submittedName>
        <fullName evidence="2">YrdB family protein</fullName>
    </submittedName>
</protein>
<feature type="transmembrane region" description="Helical" evidence="1">
    <location>
        <begin position="31"/>
        <end position="48"/>
    </location>
</feature>
<accession>A0ABX1JDN9</accession>
<evidence type="ECO:0000256" key="1">
    <source>
        <dbReference type="SAM" id="Phobius"/>
    </source>
</evidence>
<comment type="caution">
    <text evidence="2">The sequence shown here is derived from an EMBL/GenBank/DDBJ whole genome shotgun (WGS) entry which is preliminary data.</text>
</comment>
<feature type="transmembrane region" description="Helical" evidence="1">
    <location>
        <begin position="84"/>
        <end position="101"/>
    </location>
</feature>
<organism evidence="2 3">
    <name type="scientific">Amycolatopsis acididurans</name>
    <dbReference type="NCBI Taxonomy" id="2724524"/>
    <lineage>
        <taxon>Bacteria</taxon>
        <taxon>Bacillati</taxon>
        <taxon>Actinomycetota</taxon>
        <taxon>Actinomycetes</taxon>
        <taxon>Pseudonocardiales</taxon>
        <taxon>Pseudonocardiaceae</taxon>
        <taxon>Amycolatopsis</taxon>
    </lineage>
</organism>
<dbReference type="InterPro" id="IPR021214">
    <property type="entry name" value="DUF2568"/>
</dbReference>
<feature type="transmembrane region" description="Helical" evidence="1">
    <location>
        <begin position="55"/>
        <end position="78"/>
    </location>
</feature>
<dbReference type="Pfam" id="PF10823">
    <property type="entry name" value="DUF2568"/>
    <property type="match status" value="1"/>
</dbReference>